<accession>A0A8S9RIH4</accession>
<dbReference type="Proteomes" id="UP000712600">
    <property type="component" value="Unassembled WGS sequence"/>
</dbReference>
<evidence type="ECO:0000313" key="2">
    <source>
        <dbReference type="Proteomes" id="UP000712600"/>
    </source>
</evidence>
<comment type="caution">
    <text evidence="1">The sequence shown here is derived from an EMBL/GenBank/DDBJ whole genome shotgun (WGS) entry which is preliminary data.</text>
</comment>
<sequence>MVSGARVESKYECEGMRWHHERVNDIFAQNPGNPGTQKTVPKFLGSRRELHSIFFLEQMERNKYKKEKIRDVHTVPVRRKCGLANANYNYGPVN</sequence>
<gene>
    <name evidence="1" type="ORF">F2Q69_00062624</name>
</gene>
<proteinExistence type="predicted"/>
<reference evidence="1" key="1">
    <citation type="submission" date="2019-12" db="EMBL/GenBank/DDBJ databases">
        <title>Genome sequencing and annotation of Brassica cretica.</title>
        <authorList>
            <person name="Studholme D.J."/>
            <person name="Sarris P."/>
        </authorList>
    </citation>
    <scope>NUCLEOTIDE SEQUENCE</scope>
    <source>
        <strain evidence="1">PFS-109/04</strain>
        <tissue evidence="1">Leaf</tissue>
    </source>
</reference>
<dbReference type="AlphaFoldDB" id="A0A8S9RIH4"/>
<organism evidence="1 2">
    <name type="scientific">Brassica cretica</name>
    <name type="common">Mustard</name>
    <dbReference type="NCBI Taxonomy" id="69181"/>
    <lineage>
        <taxon>Eukaryota</taxon>
        <taxon>Viridiplantae</taxon>
        <taxon>Streptophyta</taxon>
        <taxon>Embryophyta</taxon>
        <taxon>Tracheophyta</taxon>
        <taxon>Spermatophyta</taxon>
        <taxon>Magnoliopsida</taxon>
        <taxon>eudicotyledons</taxon>
        <taxon>Gunneridae</taxon>
        <taxon>Pentapetalae</taxon>
        <taxon>rosids</taxon>
        <taxon>malvids</taxon>
        <taxon>Brassicales</taxon>
        <taxon>Brassicaceae</taxon>
        <taxon>Brassiceae</taxon>
        <taxon>Brassica</taxon>
    </lineage>
</organism>
<dbReference type="EMBL" id="QGKX02000095">
    <property type="protein sequence ID" value="KAF3572505.1"/>
    <property type="molecule type" value="Genomic_DNA"/>
</dbReference>
<evidence type="ECO:0000313" key="1">
    <source>
        <dbReference type="EMBL" id="KAF3572505.1"/>
    </source>
</evidence>
<protein>
    <submittedName>
        <fullName evidence="1">Uncharacterized protein</fullName>
    </submittedName>
</protein>
<name>A0A8S9RIH4_BRACR</name>